<name>A0A811UA24_CERCA</name>
<feature type="chain" id="PRO_5032543141" evidence="1">
    <location>
        <begin position="28"/>
        <end position="125"/>
    </location>
</feature>
<evidence type="ECO:0000313" key="3">
    <source>
        <dbReference type="Proteomes" id="UP000606786"/>
    </source>
</evidence>
<proteinExistence type="predicted"/>
<evidence type="ECO:0000313" key="2">
    <source>
        <dbReference type="EMBL" id="CAD6995764.1"/>
    </source>
</evidence>
<protein>
    <submittedName>
        <fullName evidence="2">(Mediterranean fruit fly) hypothetical protein</fullName>
    </submittedName>
</protein>
<keyword evidence="1" id="KW-0732">Signal</keyword>
<dbReference type="EMBL" id="CAJHJT010000001">
    <property type="protein sequence ID" value="CAD6995764.1"/>
    <property type="molecule type" value="Genomic_DNA"/>
</dbReference>
<comment type="caution">
    <text evidence="2">The sequence shown here is derived from an EMBL/GenBank/DDBJ whole genome shotgun (WGS) entry which is preliminary data.</text>
</comment>
<dbReference type="Proteomes" id="UP000606786">
    <property type="component" value="Unassembled WGS sequence"/>
</dbReference>
<dbReference type="AlphaFoldDB" id="A0A811UA24"/>
<organism evidence="2 3">
    <name type="scientific">Ceratitis capitata</name>
    <name type="common">Mediterranean fruit fly</name>
    <name type="synonym">Tephritis capitata</name>
    <dbReference type="NCBI Taxonomy" id="7213"/>
    <lineage>
        <taxon>Eukaryota</taxon>
        <taxon>Metazoa</taxon>
        <taxon>Ecdysozoa</taxon>
        <taxon>Arthropoda</taxon>
        <taxon>Hexapoda</taxon>
        <taxon>Insecta</taxon>
        <taxon>Pterygota</taxon>
        <taxon>Neoptera</taxon>
        <taxon>Endopterygota</taxon>
        <taxon>Diptera</taxon>
        <taxon>Brachycera</taxon>
        <taxon>Muscomorpha</taxon>
        <taxon>Tephritoidea</taxon>
        <taxon>Tephritidae</taxon>
        <taxon>Ceratitis</taxon>
        <taxon>Ceratitis</taxon>
    </lineage>
</organism>
<keyword evidence="3" id="KW-1185">Reference proteome</keyword>
<gene>
    <name evidence="2" type="ORF">CCAP1982_LOCUS4467</name>
</gene>
<reference evidence="2" key="1">
    <citation type="submission" date="2020-11" db="EMBL/GenBank/DDBJ databases">
        <authorList>
            <person name="Whitehead M."/>
        </authorList>
    </citation>
    <scope>NUCLEOTIDE SEQUENCE</scope>
    <source>
        <strain evidence="2">EGII</strain>
    </source>
</reference>
<feature type="signal peptide" evidence="1">
    <location>
        <begin position="1"/>
        <end position="27"/>
    </location>
</feature>
<evidence type="ECO:0000256" key="1">
    <source>
        <dbReference type="SAM" id="SignalP"/>
    </source>
</evidence>
<sequence length="125" mass="14142">MAFYCCCCILQLLLPLLLLLLVARWLAFCPLNTHSCKALLRVCCCIDAINMFMATTLTFSHNSTHIHASIWICMNVCVRAPNIGDIWSRLIASFSSQTIWKLSRKSTDGKKKKLQNRLVLACTCM</sequence>
<accession>A0A811UA24</accession>